<accession>A0A9E2BH88</accession>
<evidence type="ECO:0000313" key="2">
    <source>
        <dbReference type="EMBL" id="MBT9145531.1"/>
    </source>
</evidence>
<dbReference type="AlphaFoldDB" id="A0A9E2BH88"/>
<evidence type="ECO:0000259" key="1">
    <source>
        <dbReference type="PROSITE" id="PS50943"/>
    </source>
</evidence>
<evidence type="ECO:0000313" key="3">
    <source>
        <dbReference type="Proteomes" id="UP000811545"/>
    </source>
</evidence>
<reference evidence="2 3" key="1">
    <citation type="journal article" date="2021" name="bioRxiv">
        <title>Unique metabolic strategies in Hadean analogues reveal hints for primordial physiology.</title>
        <authorList>
            <person name="Nobu M.K."/>
            <person name="Nakai R."/>
            <person name="Tamazawa S."/>
            <person name="Mori H."/>
            <person name="Toyoda A."/>
            <person name="Ijiri A."/>
            <person name="Suzuki S."/>
            <person name="Kurokawa K."/>
            <person name="Kamagata Y."/>
            <person name="Tamaki H."/>
        </authorList>
    </citation>
    <scope>NUCLEOTIDE SEQUENCE [LARGE SCALE GENOMIC DNA]</scope>
    <source>
        <strain evidence="2">BS525</strain>
    </source>
</reference>
<feature type="domain" description="HTH cro/C1-type" evidence="1">
    <location>
        <begin position="43"/>
        <end position="82"/>
    </location>
</feature>
<proteinExistence type="predicted"/>
<dbReference type="PROSITE" id="PS50943">
    <property type="entry name" value="HTH_CROC1"/>
    <property type="match status" value="1"/>
</dbReference>
<sequence>MSSWEGSVHHHDIHDISVYENSEYLRDFLGKHISSLSFTSKSTGVARSKLSDILKGRTKKVRGDTLRRLIRGLKLKVTLVDLPPPMVNEWGKVKIKESFSEAKVKLKKLSAEDRKILIISTYMGETPLLHGDRTSEKCLDFKGSKKGVRDILGAKDKLGKAILLSCQDLEEFFLFMGKSFKTMRFTCAMMSNMHPLLEARRDLAKAFIKVLPEVQIQRFFKTYLSIDEKSRKIIDIFIRNYIRYNKRWAVKLEPPESLKPFLEILKLEATPTSLAFFTLEEDGERNILAEVISNFANLSKTLPEQD</sequence>
<dbReference type="InterPro" id="IPR001387">
    <property type="entry name" value="Cro/C1-type_HTH"/>
</dbReference>
<comment type="caution">
    <text evidence="2">The sequence shown here is derived from an EMBL/GenBank/DDBJ whole genome shotgun (WGS) entry which is preliminary data.</text>
</comment>
<gene>
    <name evidence="2" type="ORF">DDT42_01403</name>
</gene>
<dbReference type="Proteomes" id="UP000811545">
    <property type="component" value="Unassembled WGS sequence"/>
</dbReference>
<organism evidence="2 3">
    <name type="scientific">Psychracetigena formicireducens</name>
    <dbReference type="NCBI Taxonomy" id="2986056"/>
    <lineage>
        <taxon>Bacteria</taxon>
        <taxon>Bacillati</taxon>
        <taxon>Candidatus Lithacetigenota</taxon>
        <taxon>Candidatus Psychracetigena</taxon>
    </lineage>
</organism>
<name>A0A9E2BH88_PSYF1</name>
<protein>
    <recommendedName>
        <fullName evidence="1">HTH cro/C1-type domain-containing protein</fullName>
    </recommendedName>
</protein>
<dbReference type="EMBL" id="QLTW01000109">
    <property type="protein sequence ID" value="MBT9145531.1"/>
    <property type="molecule type" value="Genomic_DNA"/>
</dbReference>